<evidence type="ECO:0000313" key="3">
    <source>
        <dbReference type="Proteomes" id="UP000095767"/>
    </source>
</evidence>
<keyword evidence="1" id="KW-1133">Transmembrane helix</keyword>
<keyword evidence="1" id="KW-0812">Transmembrane</keyword>
<comment type="caution">
    <text evidence="2">The sequence shown here is derived from an EMBL/GenBank/DDBJ whole genome shotgun (WGS) entry which is preliminary data.</text>
</comment>
<feature type="transmembrane region" description="Helical" evidence="1">
    <location>
        <begin position="6"/>
        <end position="26"/>
    </location>
</feature>
<accession>A0A1E5W8U4</accession>
<dbReference type="AlphaFoldDB" id="A0A1E5W8U4"/>
<feature type="non-terminal residue" evidence="2">
    <location>
        <position position="1"/>
    </location>
</feature>
<organism evidence="2 3">
    <name type="scientific">Dichanthelium oligosanthes</name>
    <dbReference type="NCBI Taxonomy" id="888268"/>
    <lineage>
        <taxon>Eukaryota</taxon>
        <taxon>Viridiplantae</taxon>
        <taxon>Streptophyta</taxon>
        <taxon>Embryophyta</taxon>
        <taxon>Tracheophyta</taxon>
        <taxon>Spermatophyta</taxon>
        <taxon>Magnoliopsida</taxon>
        <taxon>Liliopsida</taxon>
        <taxon>Poales</taxon>
        <taxon>Poaceae</taxon>
        <taxon>PACMAD clade</taxon>
        <taxon>Panicoideae</taxon>
        <taxon>Panicodae</taxon>
        <taxon>Paniceae</taxon>
        <taxon>Dichantheliinae</taxon>
        <taxon>Dichanthelium</taxon>
    </lineage>
</organism>
<proteinExistence type="predicted"/>
<dbReference type="PANTHER" id="PTHR33115:SF22">
    <property type="entry name" value="OS12G0449900 PROTEIN"/>
    <property type="match status" value="1"/>
</dbReference>
<keyword evidence="1" id="KW-0472">Membrane</keyword>
<evidence type="ECO:0000313" key="2">
    <source>
        <dbReference type="EMBL" id="OEL33802.1"/>
    </source>
</evidence>
<name>A0A1E5W8U4_9POAL</name>
<dbReference type="STRING" id="888268.A0A1E5W8U4"/>
<gene>
    <name evidence="2" type="ORF">BAE44_0005180</name>
</gene>
<keyword evidence="3" id="KW-1185">Reference proteome</keyword>
<evidence type="ECO:0000256" key="1">
    <source>
        <dbReference type="SAM" id="Phobius"/>
    </source>
</evidence>
<protein>
    <submittedName>
        <fullName evidence="2">Uncharacterized protein</fullName>
    </submittedName>
</protein>
<dbReference type="Proteomes" id="UP000095767">
    <property type="component" value="Unassembled WGS sequence"/>
</dbReference>
<sequence>LGVKGLGVLVLTWTTVVLLGGFVSVLPKKEFWSLTAIALLELPGLVSSPFNLFTSCINVYGQNQQITCPTSQRTI</sequence>
<reference evidence="2 3" key="1">
    <citation type="submission" date="2016-09" db="EMBL/GenBank/DDBJ databases">
        <title>The draft genome of Dichanthelium oligosanthes: A C3 panicoid grass species.</title>
        <authorList>
            <person name="Studer A.J."/>
            <person name="Schnable J.C."/>
            <person name="Brutnell T.P."/>
        </authorList>
    </citation>
    <scope>NUCLEOTIDE SEQUENCE [LARGE SCALE GENOMIC DNA]</scope>
    <source>
        <strain evidence="3">cv. Kellogg 1175</strain>
        <tissue evidence="2">Leaf</tissue>
    </source>
</reference>
<dbReference type="PANTHER" id="PTHR33115">
    <property type="entry name" value="ARM REPEAT SUPERFAMILY PROTEIN"/>
    <property type="match status" value="1"/>
</dbReference>
<dbReference type="EMBL" id="LWDX02017522">
    <property type="protein sequence ID" value="OEL33802.1"/>
    <property type="molecule type" value="Genomic_DNA"/>
</dbReference>